<evidence type="ECO:0000313" key="9">
    <source>
        <dbReference type="Proteomes" id="UP000316639"/>
    </source>
</evidence>
<dbReference type="AlphaFoldDB" id="A0A563EQ54"/>
<evidence type="ECO:0000259" key="7">
    <source>
        <dbReference type="Pfam" id="PF08281"/>
    </source>
</evidence>
<dbReference type="InterPro" id="IPR036388">
    <property type="entry name" value="WH-like_DNA-bd_sf"/>
</dbReference>
<organism evidence="8 9">
    <name type="scientific">Lentzea tibetensis</name>
    <dbReference type="NCBI Taxonomy" id="2591470"/>
    <lineage>
        <taxon>Bacteria</taxon>
        <taxon>Bacillati</taxon>
        <taxon>Actinomycetota</taxon>
        <taxon>Actinomycetes</taxon>
        <taxon>Pseudonocardiales</taxon>
        <taxon>Pseudonocardiaceae</taxon>
        <taxon>Lentzea</taxon>
    </lineage>
</organism>
<dbReference type="PANTHER" id="PTHR43133:SF25">
    <property type="entry name" value="RNA POLYMERASE SIGMA FACTOR RFAY-RELATED"/>
    <property type="match status" value="1"/>
</dbReference>
<proteinExistence type="inferred from homology"/>
<dbReference type="Gene3D" id="1.10.10.10">
    <property type="entry name" value="Winged helix-like DNA-binding domain superfamily/Winged helix DNA-binding domain"/>
    <property type="match status" value="1"/>
</dbReference>
<reference evidence="8 9" key="1">
    <citation type="submission" date="2019-07" db="EMBL/GenBank/DDBJ databases">
        <title>Lentzea xizangensis sp. nov., isolated from Qinghai-Tibetan Plateau Soils.</title>
        <authorList>
            <person name="Huang J."/>
        </authorList>
    </citation>
    <scope>NUCLEOTIDE SEQUENCE [LARGE SCALE GENOMIC DNA]</scope>
    <source>
        <strain evidence="8 9">FXJ1.1311</strain>
    </source>
</reference>
<dbReference type="Proteomes" id="UP000316639">
    <property type="component" value="Unassembled WGS sequence"/>
</dbReference>
<dbReference type="NCBIfam" id="TIGR02937">
    <property type="entry name" value="sigma70-ECF"/>
    <property type="match status" value="1"/>
</dbReference>
<feature type="domain" description="RNA polymerase sigma-70 region 2" evidence="6">
    <location>
        <begin position="65"/>
        <end position="133"/>
    </location>
</feature>
<sequence>MGPTVGRTADIFGPDLQHAGPTGTRPGVTTRTSYCTGVTTLDASPSDAELWQLIAQGDHGAFTTLFERHAEAVWNYVYRLTASWTAAEDMLSATFLTAWRKRGDGVLVRESALPWLYTVAANLARTEWRAGKRRLRMLSRLSTEHERDHAEDVTDRMDARERLREVVAAVDQLPRAEREVAQLCLLGELSTSDAATALGIAEVSVRSRVSRARSRLRELTARTTHD</sequence>
<protein>
    <submittedName>
        <fullName evidence="8">RNA polymerase sigma factor</fullName>
    </submittedName>
</protein>
<keyword evidence="4" id="KW-0804">Transcription</keyword>
<dbReference type="InterPro" id="IPR007627">
    <property type="entry name" value="RNA_pol_sigma70_r2"/>
</dbReference>
<comment type="caution">
    <text evidence="8">The sequence shown here is derived from an EMBL/GenBank/DDBJ whole genome shotgun (WGS) entry which is preliminary data.</text>
</comment>
<dbReference type="GO" id="GO:0016987">
    <property type="term" value="F:sigma factor activity"/>
    <property type="evidence" value="ECO:0007669"/>
    <property type="project" value="UniProtKB-KW"/>
</dbReference>
<dbReference type="GO" id="GO:0006352">
    <property type="term" value="P:DNA-templated transcription initiation"/>
    <property type="evidence" value="ECO:0007669"/>
    <property type="project" value="InterPro"/>
</dbReference>
<evidence type="ECO:0000256" key="1">
    <source>
        <dbReference type="ARBA" id="ARBA00010641"/>
    </source>
</evidence>
<accession>A0A563EQ54</accession>
<dbReference type="Gene3D" id="1.10.1740.10">
    <property type="match status" value="1"/>
</dbReference>
<dbReference type="EMBL" id="VOBR01000015">
    <property type="protein sequence ID" value="TWP49526.1"/>
    <property type="molecule type" value="Genomic_DNA"/>
</dbReference>
<dbReference type="InterPro" id="IPR013249">
    <property type="entry name" value="RNA_pol_sigma70_r4_t2"/>
</dbReference>
<name>A0A563EQ54_9PSEU</name>
<evidence type="ECO:0000256" key="3">
    <source>
        <dbReference type="ARBA" id="ARBA00023082"/>
    </source>
</evidence>
<keyword evidence="2" id="KW-0805">Transcription regulation</keyword>
<evidence type="ECO:0000259" key="6">
    <source>
        <dbReference type="Pfam" id="PF04542"/>
    </source>
</evidence>
<evidence type="ECO:0000313" key="8">
    <source>
        <dbReference type="EMBL" id="TWP49526.1"/>
    </source>
</evidence>
<dbReference type="InterPro" id="IPR013325">
    <property type="entry name" value="RNA_pol_sigma_r2"/>
</dbReference>
<comment type="similarity">
    <text evidence="1">Belongs to the sigma-70 factor family. ECF subfamily.</text>
</comment>
<dbReference type="OrthoDB" id="5518337at2"/>
<dbReference type="InterPro" id="IPR014284">
    <property type="entry name" value="RNA_pol_sigma-70_dom"/>
</dbReference>
<feature type="region of interest" description="Disordered" evidence="5">
    <location>
        <begin position="1"/>
        <end position="28"/>
    </location>
</feature>
<dbReference type="InterPro" id="IPR039425">
    <property type="entry name" value="RNA_pol_sigma-70-like"/>
</dbReference>
<dbReference type="SUPFAM" id="SSF88659">
    <property type="entry name" value="Sigma3 and sigma4 domains of RNA polymerase sigma factors"/>
    <property type="match status" value="1"/>
</dbReference>
<gene>
    <name evidence="8" type="ORF">FKR81_23585</name>
</gene>
<dbReference type="SUPFAM" id="SSF88946">
    <property type="entry name" value="Sigma2 domain of RNA polymerase sigma factors"/>
    <property type="match status" value="1"/>
</dbReference>
<dbReference type="PANTHER" id="PTHR43133">
    <property type="entry name" value="RNA POLYMERASE ECF-TYPE SIGMA FACTO"/>
    <property type="match status" value="1"/>
</dbReference>
<dbReference type="Pfam" id="PF08281">
    <property type="entry name" value="Sigma70_r4_2"/>
    <property type="match status" value="1"/>
</dbReference>
<evidence type="ECO:0000256" key="5">
    <source>
        <dbReference type="SAM" id="MobiDB-lite"/>
    </source>
</evidence>
<dbReference type="InterPro" id="IPR013324">
    <property type="entry name" value="RNA_pol_sigma_r3/r4-like"/>
</dbReference>
<evidence type="ECO:0000256" key="2">
    <source>
        <dbReference type="ARBA" id="ARBA00023015"/>
    </source>
</evidence>
<dbReference type="GO" id="GO:0003677">
    <property type="term" value="F:DNA binding"/>
    <property type="evidence" value="ECO:0007669"/>
    <property type="project" value="InterPro"/>
</dbReference>
<keyword evidence="9" id="KW-1185">Reference proteome</keyword>
<evidence type="ECO:0000256" key="4">
    <source>
        <dbReference type="ARBA" id="ARBA00023163"/>
    </source>
</evidence>
<dbReference type="Pfam" id="PF04542">
    <property type="entry name" value="Sigma70_r2"/>
    <property type="match status" value="1"/>
</dbReference>
<keyword evidence="3" id="KW-0731">Sigma factor</keyword>
<feature type="domain" description="RNA polymerase sigma factor 70 region 4 type 2" evidence="7">
    <location>
        <begin position="164"/>
        <end position="216"/>
    </location>
</feature>